<protein>
    <submittedName>
        <fullName evidence="3">Esterase family protein</fullName>
    </submittedName>
</protein>
<feature type="signal peptide" evidence="2">
    <location>
        <begin position="1"/>
        <end position="34"/>
    </location>
</feature>
<evidence type="ECO:0000313" key="3">
    <source>
        <dbReference type="EMBL" id="RJO80248.1"/>
    </source>
</evidence>
<feature type="chain" id="PRO_5017452093" evidence="2">
    <location>
        <begin position="35"/>
        <end position="360"/>
    </location>
</feature>
<dbReference type="GO" id="GO:0016747">
    <property type="term" value="F:acyltransferase activity, transferring groups other than amino-acyl groups"/>
    <property type="evidence" value="ECO:0007669"/>
    <property type="project" value="TreeGrafter"/>
</dbReference>
<gene>
    <name evidence="3" type="ORF">D5S18_00450</name>
</gene>
<evidence type="ECO:0000256" key="1">
    <source>
        <dbReference type="SAM" id="MobiDB-lite"/>
    </source>
</evidence>
<proteinExistence type="predicted"/>
<dbReference type="AlphaFoldDB" id="A0A3A4KXJ0"/>
<evidence type="ECO:0000313" key="4">
    <source>
        <dbReference type="Proteomes" id="UP000266677"/>
    </source>
</evidence>
<accession>A0A3A4KXJ0</accession>
<dbReference type="PANTHER" id="PTHR48098:SF1">
    <property type="entry name" value="DIACYLGLYCEROL ACYLTRANSFERASE_MYCOLYLTRANSFERASE AG85A"/>
    <property type="match status" value="1"/>
</dbReference>
<dbReference type="OrthoDB" id="4510758at2"/>
<dbReference type="Pfam" id="PF00756">
    <property type="entry name" value="Esterase"/>
    <property type="match status" value="1"/>
</dbReference>
<sequence length="360" mass="38915">MQLRRPVRRWMTSMVVGVALVSGAMAIDTSPVLAAPALSEPPPVSTGSADGPGRVEPTVTPNSTVPSIKKVEPITDRLLRVFVQSPAMRREVQVQVLLPRDRTLPRPTVYMLDGRQTPPDSNGWIDKGNAVQFYEDKDVNVVFTVGGPASFYTDWHKPDPVLGTNMWETFLTKELPPLLDARFEGNGRNAVMGVSMGAEAAMILAARQPALYQAVAGHSGCFSMGTDLGQAQARAVVATYRGDPDNMYGDKHDPDWLAHDVNLHAEALRGKALYISVGSGIPGKYDTPDVNPDIASTLAFGGPLEAATNMCTARLVQRLVSFGIPVTTDFRLTGTHSWPYWADELGQSWPTIAPAIGVRP</sequence>
<keyword evidence="2" id="KW-0732">Signal</keyword>
<dbReference type="SUPFAM" id="SSF53474">
    <property type="entry name" value="alpha/beta-Hydrolases"/>
    <property type="match status" value="1"/>
</dbReference>
<name>A0A3A4KXJ0_9NOCA</name>
<keyword evidence="4" id="KW-1185">Reference proteome</keyword>
<organism evidence="3 4">
    <name type="scientific">Nocardia panacis</name>
    <dbReference type="NCBI Taxonomy" id="2340916"/>
    <lineage>
        <taxon>Bacteria</taxon>
        <taxon>Bacillati</taxon>
        <taxon>Actinomycetota</taxon>
        <taxon>Actinomycetes</taxon>
        <taxon>Mycobacteriales</taxon>
        <taxon>Nocardiaceae</taxon>
        <taxon>Nocardia</taxon>
    </lineage>
</organism>
<dbReference type="EMBL" id="QZFU01000005">
    <property type="protein sequence ID" value="RJO80248.1"/>
    <property type="molecule type" value="Genomic_DNA"/>
</dbReference>
<dbReference type="Proteomes" id="UP000266677">
    <property type="component" value="Unassembled WGS sequence"/>
</dbReference>
<comment type="caution">
    <text evidence="3">The sequence shown here is derived from an EMBL/GenBank/DDBJ whole genome shotgun (WGS) entry which is preliminary data.</text>
</comment>
<dbReference type="Gene3D" id="3.40.50.1820">
    <property type="entry name" value="alpha/beta hydrolase"/>
    <property type="match status" value="1"/>
</dbReference>
<dbReference type="InterPro" id="IPR029058">
    <property type="entry name" value="AB_hydrolase_fold"/>
</dbReference>
<reference evidence="3 4" key="1">
    <citation type="submission" date="2018-09" db="EMBL/GenBank/DDBJ databases">
        <title>YIM PH21274 draft genome.</title>
        <authorList>
            <person name="Miao C."/>
        </authorList>
    </citation>
    <scope>NUCLEOTIDE SEQUENCE [LARGE SCALE GENOMIC DNA]</scope>
    <source>
        <strain evidence="3 4">YIM PH 21724</strain>
    </source>
</reference>
<dbReference type="InterPro" id="IPR000801">
    <property type="entry name" value="Esterase-like"/>
</dbReference>
<dbReference type="InterPro" id="IPR050583">
    <property type="entry name" value="Mycobacterial_A85_antigen"/>
</dbReference>
<feature type="region of interest" description="Disordered" evidence="1">
    <location>
        <begin position="36"/>
        <end position="66"/>
    </location>
</feature>
<dbReference type="PANTHER" id="PTHR48098">
    <property type="entry name" value="ENTEROCHELIN ESTERASE-RELATED"/>
    <property type="match status" value="1"/>
</dbReference>
<evidence type="ECO:0000256" key="2">
    <source>
        <dbReference type="SAM" id="SignalP"/>
    </source>
</evidence>